<evidence type="ECO:0000313" key="4">
    <source>
        <dbReference type="Proteomes" id="UP000663193"/>
    </source>
</evidence>
<dbReference type="Proteomes" id="UP000663193">
    <property type="component" value="Chromosome 6"/>
</dbReference>
<feature type="signal peptide" evidence="1">
    <location>
        <begin position="1"/>
        <end position="16"/>
    </location>
</feature>
<evidence type="ECO:0000313" key="3">
    <source>
        <dbReference type="EMBL" id="QRC96362.1"/>
    </source>
</evidence>
<sequence length="882" mass="95549">MLKSSIILGLSACAFALNVPRVKRYSESYSSVGYESTSTAVVTPVSSQVSTSTLIETPSSSITTRSPAFDHSISVIAYSTSDGDRTSPKPSPTGTPDCAAPYWLENIKHQGLASFNDGTPNNGTSFSNGTLFNNRTSFSNVTSYRVFRNVKDYGAKGDGITDDTAAINRAMTDGNRCAPSYCESSTITPAIVYFPGGTYVISRSIIDYYYTQMIGNPNCLPVIQASANFTSSDLGLIDGSPYLNEGPRAGGTGYGATTTFFRQIRNLILDMTLMPANVIATGIHWPTAQTTSLQNIVINMSAANGTLHQGILVEAGSAGFMTDLVFNGGKYGLDVGNQQYTNRNLTFNNVETAINQLWDWGWTYTGLTINNCRVGLNLSGDVGSITLFDSEIINTPVGIQTVKANSELPAAGSIYLENVKLENVRTAVLGPNATYLAGSSDATVIDAWAYGHRYLPNGPRKSRGHIAPSERPADLLDASGNYYVRSKPQYDSEPLTSFLSARDMGCTGDGKTDDTKALNGAILKARGEGKILFMDAGYYLVTDTIYIPPDSKIVGEALATVILSSGSSFNDMQFPRAVVQVAQPGEEGSLELSDLIVSTQGPQQGAILIQYNLRTIASEPSGLWDVHTRIGGFKGSNLQGAQCEKTPNITITASTLQKECIAAYMSMHVTKFASGLYMENNWLWTSDHDLDYPYAQLTLYAGRGLLIESLQGRIWLYGTAVEHHVKYEYQFVDTRNIFMGQVQTETAYYQPNPDASLPFPEDKSLSDPVFTPSRNSSVSTADGWGMRILRSNNILGYGVGLYSFFNNYNTTCNARAAGSPCQTRILSIEGQQNSYSINIYNLNTVGAGQMITRDGVDLARNLDNNSTFVDTINVFRINEFGA</sequence>
<proteinExistence type="predicted"/>
<dbReference type="SUPFAM" id="SSF51126">
    <property type="entry name" value="Pectin lyase-like"/>
    <property type="match status" value="2"/>
</dbReference>
<accession>A0A7U2F0G4</accession>
<reference evidence="4" key="1">
    <citation type="journal article" date="2021" name="BMC Genomics">
        <title>Chromosome-level genome assembly and manually-curated proteome of model necrotroph Parastagonospora nodorum Sn15 reveals a genome-wide trove of candidate effector homologs, and redundancy of virulence-related functions within an accessory chromosome.</title>
        <authorList>
            <person name="Bertazzoni S."/>
            <person name="Jones D.A.B."/>
            <person name="Phan H.T."/>
            <person name="Tan K.-C."/>
            <person name="Hane J.K."/>
        </authorList>
    </citation>
    <scope>NUCLEOTIDE SEQUENCE [LARGE SCALE GENOMIC DNA]</scope>
    <source>
        <strain evidence="4">SN15 / ATCC MYA-4574 / FGSC 10173)</strain>
    </source>
</reference>
<name>A0A7U2F0G4_PHANO</name>
<keyword evidence="4" id="KW-1185">Reference proteome</keyword>
<dbReference type="Pfam" id="PF12708">
    <property type="entry name" value="Pect-lyase_RHGA_epim"/>
    <property type="match status" value="2"/>
</dbReference>
<dbReference type="InterPro" id="IPR012334">
    <property type="entry name" value="Pectin_lyas_fold"/>
</dbReference>
<organism evidence="3 4">
    <name type="scientific">Phaeosphaeria nodorum (strain SN15 / ATCC MYA-4574 / FGSC 10173)</name>
    <name type="common">Glume blotch fungus</name>
    <name type="synonym">Parastagonospora nodorum</name>
    <dbReference type="NCBI Taxonomy" id="321614"/>
    <lineage>
        <taxon>Eukaryota</taxon>
        <taxon>Fungi</taxon>
        <taxon>Dikarya</taxon>
        <taxon>Ascomycota</taxon>
        <taxon>Pezizomycotina</taxon>
        <taxon>Dothideomycetes</taxon>
        <taxon>Pleosporomycetidae</taxon>
        <taxon>Pleosporales</taxon>
        <taxon>Pleosporineae</taxon>
        <taxon>Phaeosphaeriaceae</taxon>
        <taxon>Parastagonospora</taxon>
    </lineage>
</organism>
<keyword evidence="1" id="KW-0732">Signal</keyword>
<dbReference type="CDD" id="cd23668">
    <property type="entry name" value="GH55_beta13glucanase-like"/>
    <property type="match status" value="1"/>
</dbReference>
<feature type="domain" description="Rhamnogalacturonase A/B/Epimerase-like pectate lyase" evidence="2">
    <location>
        <begin position="147"/>
        <end position="377"/>
    </location>
</feature>
<dbReference type="PANTHER" id="PTHR33928:SF2">
    <property type="entry name" value="PECTATE LYASE SUPERFAMILY PROTEIN DOMAIN-CONTAINING PROTEIN-RELATED"/>
    <property type="match status" value="1"/>
</dbReference>
<gene>
    <name evidence="3" type="ORF">JI435_012860</name>
</gene>
<dbReference type="InterPro" id="IPR011050">
    <property type="entry name" value="Pectin_lyase_fold/virulence"/>
</dbReference>
<dbReference type="PANTHER" id="PTHR33928">
    <property type="entry name" value="POLYGALACTURONASE QRT3"/>
    <property type="match status" value="1"/>
</dbReference>
<dbReference type="FunFam" id="2.160.20.10:FF:000023">
    <property type="entry name" value="Exo-beta-1,3-glucanase Exg0"/>
    <property type="match status" value="1"/>
</dbReference>
<feature type="domain" description="Rhamnogalacturonase A/B/Epimerase-like pectate lyase" evidence="2">
    <location>
        <begin position="498"/>
        <end position="571"/>
    </location>
</feature>
<evidence type="ECO:0000259" key="2">
    <source>
        <dbReference type="Pfam" id="PF12708"/>
    </source>
</evidence>
<dbReference type="AlphaFoldDB" id="A0A7U2F0G4"/>
<dbReference type="OrthoDB" id="1046782at2759"/>
<dbReference type="GO" id="GO:0004650">
    <property type="term" value="F:polygalacturonase activity"/>
    <property type="evidence" value="ECO:0007669"/>
    <property type="project" value="InterPro"/>
</dbReference>
<feature type="chain" id="PRO_5030884750" description="Rhamnogalacturonase A/B/Epimerase-like pectate lyase domain-containing protein" evidence="1">
    <location>
        <begin position="17"/>
        <end position="882"/>
    </location>
</feature>
<dbReference type="Gene3D" id="2.160.20.10">
    <property type="entry name" value="Single-stranded right-handed beta-helix, Pectin lyase-like"/>
    <property type="match status" value="2"/>
</dbReference>
<protein>
    <recommendedName>
        <fullName evidence="2">Rhamnogalacturonase A/B/Epimerase-like pectate lyase domain-containing protein</fullName>
    </recommendedName>
</protein>
<dbReference type="InterPro" id="IPR039279">
    <property type="entry name" value="QRT3-like"/>
</dbReference>
<dbReference type="InterPro" id="IPR024535">
    <property type="entry name" value="RHGA/B-epi-like_pectate_lyase"/>
</dbReference>
<evidence type="ECO:0000256" key="1">
    <source>
        <dbReference type="SAM" id="SignalP"/>
    </source>
</evidence>
<dbReference type="EMBL" id="CP069028">
    <property type="protein sequence ID" value="QRC96362.1"/>
    <property type="molecule type" value="Genomic_DNA"/>
</dbReference>
<dbReference type="VEuPathDB" id="FungiDB:JI435_012860"/>
<dbReference type="OMA" id="QMITRDG"/>